<gene>
    <name evidence="2" type="ORF">CDAR_298111</name>
</gene>
<keyword evidence="3" id="KW-1185">Reference proteome</keyword>
<dbReference type="EMBL" id="BPLQ01003632">
    <property type="protein sequence ID" value="GIY01986.1"/>
    <property type="molecule type" value="Genomic_DNA"/>
</dbReference>
<reference evidence="2 3" key="1">
    <citation type="submission" date="2021-06" db="EMBL/GenBank/DDBJ databases">
        <title>Caerostris darwini draft genome.</title>
        <authorList>
            <person name="Kono N."/>
            <person name="Arakawa K."/>
        </authorList>
    </citation>
    <scope>NUCLEOTIDE SEQUENCE [LARGE SCALE GENOMIC DNA]</scope>
</reference>
<comment type="caution">
    <text evidence="2">The sequence shown here is derived from an EMBL/GenBank/DDBJ whole genome shotgun (WGS) entry which is preliminary data.</text>
</comment>
<evidence type="ECO:0000256" key="1">
    <source>
        <dbReference type="SAM" id="Phobius"/>
    </source>
</evidence>
<feature type="transmembrane region" description="Helical" evidence="1">
    <location>
        <begin position="67"/>
        <end position="87"/>
    </location>
</feature>
<keyword evidence="1" id="KW-0812">Transmembrane</keyword>
<protein>
    <submittedName>
        <fullName evidence="2">Uncharacterized protein</fullName>
    </submittedName>
</protein>
<name>A0AAV4Q0C8_9ARAC</name>
<evidence type="ECO:0000313" key="2">
    <source>
        <dbReference type="EMBL" id="GIY01986.1"/>
    </source>
</evidence>
<dbReference type="Proteomes" id="UP001054837">
    <property type="component" value="Unassembled WGS sequence"/>
</dbReference>
<dbReference type="AlphaFoldDB" id="A0AAV4Q0C8"/>
<evidence type="ECO:0000313" key="3">
    <source>
        <dbReference type="Proteomes" id="UP001054837"/>
    </source>
</evidence>
<keyword evidence="1" id="KW-0472">Membrane</keyword>
<accession>A0AAV4Q0C8</accession>
<sequence length="107" mass="11698">MRSNTLHRNPVIITLNPASPTNGLAEFQEGFHAVSFALAWCKQRRVVVGPPRASLSGGGRCSRNNTLFGYVYLCSTIFGLSIIRVIFSPPLRLLLPETSLLRAARAS</sequence>
<organism evidence="2 3">
    <name type="scientific">Caerostris darwini</name>
    <dbReference type="NCBI Taxonomy" id="1538125"/>
    <lineage>
        <taxon>Eukaryota</taxon>
        <taxon>Metazoa</taxon>
        <taxon>Ecdysozoa</taxon>
        <taxon>Arthropoda</taxon>
        <taxon>Chelicerata</taxon>
        <taxon>Arachnida</taxon>
        <taxon>Araneae</taxon>
        <taxon>Araneomorphae</taxon>
        <taxon>Entelegynae</taxon>
        <taxon>Araneoidea</taxon>
        <taxon>Araneidae</taxon>
        <taxon>Caerostris</taxon>
    </lineage>
</organism>
<proteinExistence type="predicted"/>
<keyword evidence="1" id="KW-1133">Transmembrane helix</keyword>